<evidence type="ECO:0000313" key="7">
    <source>
        <dbReference type="EMBL" id="CAA9330695.1"/>
    </source>
</evidence>
<reference evidence="7" key="1">
    <citation type="submission" date="2020-02" db="EMBL/GenBank/DDBJ databases">
        <authorList>
            <person name="Meier V. D."/>
        </authorList>
    </citation>
    <scope>NUCLEOTIDE SEQUENCE</scope>
    <source>
        <strain evidence="7">AVDCRST_MAG89</strain>
    </source>
</reference>
<keyword evidence="3 6" id="KW-0812">Transmembrane</keyword>
<keyword evidence="4 6" id="KW-1133">Transmembrane helix</keyword>
<keyword evidence="5 6" id="KW-0472">Membrane</keyword>
<feature type="transmembrane region" description="Helical" evidence="6">
    <location>
        <begin position="121"/>
        <end position="140"/>
    </location>
</feature>
<evidence type="ECO:0000256" key="2">
    <source>
        <dbReference type="ARBA" id="ARBA00022475"/>
    </source>
</evidence>
<gene>
    <name evidence="7" type="ORF">AVDCRST_MAG89-2108</name>
</gene>
<feature type="transmembrane region" description="Helical" evidence="6">
    <location>
        <begin position="45"/>
        <end position="67"/>
    </location>
</feature>
<feature type="transmembrane region" description="Helical" evidence="6">
    <location>
        <begin position="193"/>
        <end position="217"/>
    </location>
</feature>
<evidence type="ECO:0000256" key="6">
    <source>
        <dbReference type="SAM" id="Phobius"/>
    </source>
</evidence>
<evidence type="ECO:0000256" key="3">
    <source>
        <dbReference type="ARBA" id="ARBA00022692"/>
    </source>
</evidence>
<dbReference type="EMBL" id="CADCTV010000444">
    <property type="protein sequence ID" value="CAA9330695.1"/>
    <property type="molecule type" value="Genomic_DNA"/>
</dbReference>
<organism evidence="7">
    <name type="scientific">uncultured Gemmatimonadota bacterium</name>
    <dbReference type="NCBI Taxonomy" id="203437"/>
    <lineage>
        <taxon>Bacteria</taxon>
        <taxon>Pseudomonadati</taxon>
        <taxon>Gemmatimonadota</taxon>
        <taxon>environmental samples</taxon>
    </lineage>
</organism>
<name>A0A6J4LFE2_9BACT</name>
<feature type="transmembrane region" description="Helical" evidence="6">
    <location>
        <begin position="229"/>
        <end position="253"/>
    </location>
</feature>
<feature type="transmembrane region" description="Helical" evidence="6">
    <location>
        <begin position="259"/>
        <end position="279"/>
    </location>
</feature>
<comment type="subcellular location">
    <subcellularLocation>
        <location evidence="1">Cell membrane</location>
        <topology evidence="1">Multi-pass membrane protein</topology>
    </subcellularLocation>
</comment>
<evidence type="ECO:0008006" key="8">
    <source>
        <dbReference type="Google" id="ProtNLM"/>
    </source>
</evidence>
<dbReference type="GO" id="GO:0005886">
    <property type="term" value="C:plasma membrane"/>
    <property type="evidence" value="ECO:0007669"/>
    <property type="project" value="UniProtKB-SubCell"/>
</dbReference>
<evidence type="ECO:0000256" key="1">
    <source>
        <dbReference type="ARBA" id="ARBA00004651"/>
    </source>
</evidence>
<accession>A0A6J4LFE2</accession>
<evidence type="ECO:0000256" key="5">
    <source>
        <dbReference type="ARBA" id="ARBA00023136"/>
    </source>
</evidence>
<keyword evidence="2" id="KW-1003">Cell membrane</keyword>
<dbReference type="AlphaFoldDB" id="A0A6J4LFE2"/>
<sequence>MKISPSLRRWLAAALVLAAAVFIGWRIFSDLETLRGFDWKLRPWRLALSVVLLSGVYLWGVLVWQLVLRVCGLPAPFRALARAWFLSNLSRYIPGVVWQFLTLAQLGPAVGLTPAVTVMSLLVQMGFILLSAGVLGVWLLPLEMAGALAPALPVLRWMAPLALLGVHPRVIGTALGLAGRVTKREMPEWRGSWLGGIGVLLLSGLSWCLSGAAFFLFLNSFVTLPLSTLPAVIAMNALAFVVGYVVVIAPGGAGFKEGALTLLLATLVPPGVGAALAVISRLWTIAGEALPAMVLVARRRDMLPVEPVE</sequence>
<dbReference type="Pfam" id="PF03706">
    <property type="entry name" value="LPG_synthase_TM"/>
    <property type="match status" value="1"/>
</dbReference>
<proteinExistence type="predicted"/>
<evidence type="ECO:0000256" key="4">
    <source>
        <dbReference type="ARBA" id="ARBA00022989"/>
    </source>
</evidence>
<feature type="transmembrane region" description="Helical" evidence="6">
    <location>
        <begin position="161"/>
        <end position="181"/>
    </location>
</feature>
<dbReference type="InterPro" id="IPR022791">
    <property type="entry name" value="L-PG_synthase/AglD"/>
</dbReference>
<protein>
    <recommendedName>
        <fullName evidence="8">Flippase-like domain-containing protein</fullName>
    </recommendedName>
</protein>